<accession>A0A6J5T4N4</accession>
<name>A0A6J5T4N4_9CAUD</name>
<sequence>MANKYTIQTLTDTTQHTIIKLTGLFDGSTTETNNTRIQANTLNFALDSSKANLLSAVANTGALSFYGLAVDRVWYNSSASVELYWSSTANANTIMYIPAFGTGSYNGEGNWVTIPNNAQGQTGCIGDIGVRSLGTPAANTSYDIIISLRKDNAQYSRGQFEDPSAFNYGIYKLEP</sequence>
<reference evidence="1" key="1">
    <citation type="submission" date="2020-05" db="EMBL/GenBank/DDBJ databases">
        <authorList>
            <person name="Chiriac C."/>
            <person name="Salcher M."/>
            <person name="Ghai R."/>
            <person name="Kavagutti S V."/>
        </authorList>
    </citation>
    <scope>NUCLEOTIDE SEQUENCE</scope>
</reference>
<dbReference type="EMBL" id="LR797523">
    <property type="protein sequence ID" value="CAB4222755.1"/>
    <property type="molecule type" value="Genomic_DNA"/>
</dbReference>
<evidence type="ECO:0000313" key="1">
    <source>
        <dbReference type="EMBL" id="CAB4222755.1"/>
    </source>
</evidence>
<protein>
    <submittedName>
        <fullName evidence="1">Uncharacterized protein</fullName>
    </submittedName>
</protein>
<proteinExistence type="predicted"/>
<organism evidence="1">
    <name type="scientific">uncultured Caudovirales phage</name>
    <dbReference type="NCBI Taxonomy" id="2100421"/>
    <lineage>
        <taxon>Viruses</taxon>
        <taxon>Duplodnaviria</taxon>
        <taxon>Heunggongvirae</taxon>
        <taxon>Uroviricota</taxon>
        <taxon>Caudoviricetes</taxon>
        <taxon>Peduoviridae</taxon>
        <taxon>Maltschvirus</taxon>
        <taxon>Maltschvirus maltsch</taxon>
    </lineage>
</organism>
<gene>
    <name evidence="1" type="ORF">UFOVP1655_216</name>
</gene>